<name>A0A5D2LT70_GOSTO</name>
<dbReference type="AlphaFoldDB" id="A0A5D2LT70"/>
<gene>
    <name evidence="2" type="ORF">ES332_D02G046300v1</name>
</gene>
<reference evidence="2 3" key="1">
    <citation type="submission" date="2019-07" db="EMBL/GenBank/DDBJ databases">
        <title>WGS assembly of Gossypium tomentosum.</title>
        <authorList>
            <person name="Chen Z.J."/>
            <person name="Sreedasyam A."/>
            <person name="Ando A."/>
            <person name="Song Q."/>
            <person name="De L."/>
            <person name="Hulse-Kemp A."/>
            <person name="Ding M."/>
            <person name="Ye W."/>
            <person name="Kirkbride R."/>
            <person name="Jenkins J."/>
            <person name="Plott C."/>
            <person name="Lovell J."/>
            <person name="Lin Y.-M."/>
            <person name="Vaughn R."/>
            <person name="Liu B."/>
            <person name="Li W."/>
            <person name="Simpson S."/>
            <person name="Scheffler B."/>
            <person name="Saski C."/>
            <person name="Grover C."/>
            <person name="Hu G."/>
            <person name="Conover J."/>
            <person name="Carlson J."/>
            <person name="Shu S."/>
            <person name="Boston L."/>
            <person name="Williams M."/>
            <person name="Peterson D."/>
            <person name="Mcgee K."/>
            <person name="Jones D."/>
            <person name="Wendel J."/>
            <person name="Stelly D."/>
            <person name="Grimwood J."/>
            <person name="Schmutz J."/>
        </authorList>
    </citation>
    <scope>NUCLEOTIDE SEQUENCE [LARGE SCALE GENOMIC DNA]</scope>
    <source>
        <strain evidence="2">7179.01</strain>
    </source>
</reference>
<keyword evidence="1" id="KW-0472">Membrane</keyword>
<evidence type="ECO:0000313" key="3">
    <source>
        <dbReference type="Proteomes" id="UP000322667"/>
    </source>
</evidence>
<dbReference type="Proteomes" id="UP000322667">
    <property type="component" value="Chromosome D02"/>
</dbReference>
<keyword evidence="1" id="KW-0812">Transmembrane</keyword>
<keyword evidence="1" id="KW-1133">Transmembrane helix</keyword>
<protein>
    <submittedName>
        <fullName evidence="2">Uncharacterized protein</fullName>
    </submittedName>
</protein>
<sequence length="69" mass="7524">MASSAHPRRYRTRTWHGSARRMDGGSCMRSGGLGFAEVFMLRACWARVYAIGLGWAMIVGLDGLGTVFG</sequence>
<feature type="transmembrane region" description="Helical" evidence="1">
    <location>
        <begin position="48"/>
        <end position="68"/>
    </location>
</feature>
<organism evidence="2 3">
    <name type="scientific">Gossypium tomentosum</name>
    <name type="common">Hawaiian cotton</name>
    <name type="synonym">Gossypium sandvicense</name>
    <dbReference type="NCBI Taxonomy" id="34277"/>
    <lineage>
        <taxon>Eukaryota</taxon>
        <taxon>Viridiplantae</taxon>
        <taxon>Streptophyta</taxon>
        <taxon>Embryophyta</taxon>
        <taxon>Tracheophyta</taxon>
        <taxon>Spermatophyta</taxon>
        <taxon>Magnoliopsida</taxon>
        <taxon>eudicotyledons</taxon>
        <taxon>Gunneridae</taxon>
        <taxon>Pentapetalae</taxon>
        <taxon>rosids</taxon>
        <taxon>malvids</taxon>
        <taxon>Malvales</taxon>
        <taxon>Malvaceae</taxon>
        <taxon>Malvoideae</taxon>
        <taxon>Gossypium</taxon>
    </lineage>
</organism>
<accession>A0A5D2LT70</accession>
<evidence type="ECO:0000256" key="1">
    <source>
        <dbReference type="SAM" id="Phobius"/>
    </source>
</evidence>
<dbReference type="EMBL" id="CM017624">
    <property type="protein sequence ID" value="TYH82247.1"/>
    <property type="molecule type" value="Genomic_DNA"/>
</dbReference>
<proteinExistence type="predicted"/>
<evidence type="ECO:0000313" key="2">
    <source>
        <dbReference type="EMBL" id="TYH82247.1"/>
    </source>
</evidence>
<keyword evidence="3" id="KW-1185">Reference proteome</keyword>